<evidence type="ECO:0000259" key="1">
    <source>
        <dbReference type="Pfam" id="PF13354"/>
    </source>
</evidence>
<accession>A0ABR8QPE6</accession>
<proteinExistence type="predicted"/>
<evidence type="ECO:0000313" key="2">
    <source>
        <dbReference type="EMBL" id="MBD7937393.1"/>
    </source>
</evidence>
<evidence type="ECO:0000313" key="3">
    <source>
        <dbReference type="Proteomes" id="UP000657931"/>
    </source>
</evidence>
<dbReference type="EMBL" id="JACSQT010000004">
    <property type="protein sequence ID" value="MBD7937393.1"/>
    <property type="molecule type" value="Genomic_DNA"/>
</dbReference>
<keyword evidence="3" id="KW-1185">Reference proteome</keyword>
<sequence>MNKFELMKQVVEALLQQHRIDAAVHIETDEGILSVNPHQVFSSASLIKVPILLTAFNEVEKGRLHLEEEVKGGILVDGAGVLSALSSNSSFTWQDILTLMMIVSDNSATNWIIERLGMETINRLIESLGLEQTCLNRKMMDFQAIEKGINNVTSAYDMVQLLKVLKNKQRWAKESFIIMDQIMTKQQFTLLTAELEEESYSKVSYGSKSGSLLGIQHDCAYFYHENKYVHAAILTANLPNQLIGKQLIGEIGMAIKRYII</sequence>
<dbReference type="InterPro" id="IPR045155">
    <property type="entry name" value="Beta-lactam_cat"/>
</dbReference>
<dbReference type="Gene3D" id="3.40.710.10">
    <property type="entry name" value="DD-peptidase/beta-lactamase superfamily"/>
    <property type="match status" value="1"/>
</dbReference>
<reference evidence="2 3" key="1">
    <citation type="submission" date="2020-08" db="EMBL/GenBank/DDBJ databases">
        <title>A Genomic Blueprint of the Chicken Gut Microbiome.</title>
        <authorList>
            <person name="Gilroy R."/>
            <person name="Ravi A."/>
            <person name="Getino M."/>
            <person name="Pursley I."/>
            <person name="Horton D.L."/>
            <person name="Alikhan N.-F."/>
            <person name="Baker D."/>
            <person name="Gharbi K."/>
            <person name="Hall N."/>
            <person name="Watson M."/>
            <person name="Adriaenssens E.M."/>
            <person name="Foster-Nyarko E."/>
            <person name="Jarju S."/>
            <person name="Secka A."/>
            <person name="Antonio M."/>
            <person name="Oren A."/>
            <person name="Chaudhuri R."/>
            <person name="La Ragione R.M."/>
            <person name="Hildebrand F."/>
            <person name="Pallen M.J."/>
        </authorList>
    </citation>
    <scope>NUCLEOTIDE SEQUENCE [LARGE SCALE GENOMIC DNA]</scope>
    <source>
        <strain evidence="2 3">Sa5YUA1</strain>
    </source>
</reference>
<dbReference type="RefSeq" id="WP_191813581.1">
    <property type="nucleotide sequence ID" value="NZ_JACSQT010000004.1"/>
</dbReference>
<keyword evidence="2" id="KW-0378">Hydrolase</keyword>
<protein>
    <submittedName>
        <fullName evidence="2">Serine hydrolase</fullName>
    </submittedName>
</protein>
<dbReference type="InterPro" id="IPR000871">
    <property type="entry name" value="Beta-lactam_class-A"/>
</dbReference>
<dbReference type="Proteomes" id="UP000657931">
    <property type="component" value="Unassembled WGS sequence"/>
</dbReference>
<dbReference type="Pfam" id="PF13354">
    <property type="entry name" value="Beta-lactamase2"/>
    <property type="match status" value="1"/>
</dbReference>
<dbReference type="PANTHER" id="PTHR35333">
    <property type="entry name" value="BETA-LACTAMASE"/>
    <property type="match status" value="1"/>
</dbReference>
<gene>
    <name evidence="2" type="ORF">H9655_10195</name>
</gene>
<dbReference type="InterPro" id="IPR012338">
    <property type="entry name" value="Beta-lactam/transpept-like"/>
</dbReference>
<feature type="domain" description="Beta-lactamase class A catalytic" evidence="1">
    <location>
        <begin position="25"/>
        <end position="234"/>
    </location>
</feature>
<name>A0ABR8QPE6_9BACI</name>
<dbReference type="PANTHER" id="PTHR35333:SF3">
    <property type="entry name" value="BETA-LACTAMASE-TYPE TRANSPEPTIDASE FOLD CONTAINING PROTEIN"/>
    <property type="match status" value="1"/>
</dbReference>
<organism evidence="2 3">
    <name type="scientific">Cytobacillus stercorigallinarum</name>
    <dbReference type="NCBI Taxonomy" id="2762240"/>
    <lineage>
        <taxon>Bacteria</taxon>
        <taxon>Bacillati</taxon>
        <taxon>Bacillota</taxon>
        <taxon>Bacilli</taxon>
        <taxon>Bacillales</taxon>
        <taxon>Bacillaceae</taxon>
        <taxon>Cytobacillus</taxon>
    </lineage>
</organism>
<comment type="caution">
    <text evidence="2">The sequence shown here is derived from an EMBL/GenBank/DDBJ whole genome shotgun (WGS) entry which is preliminary data.</text>
</comment>
<dbReference type="GO" id="GO:0016787">
    <property type="term" value="F:hydrolase activity"/>
    <property type="evidence" value="ECO:0007669"/>
    <property type="project" value="UniProtKB-KW"/>
</dbReference>
<dbReference type="SUPFAM" id="SSF56601">
    <property type="entry name" value="beta-lactamase/transpeptidase-like"/>
    <property type="match status" value="1"/>
</dbReference>